<protein>
    <submittedName>
        <fullName evidence="2">Uncharacterized protein</fullName>
    </submittedName>
</protein>
<reference evidence="2 3" key="1">
    <citation type="submission" date="2021-03" db="EMBL/GenBank/DDBJ databases">
        <title>Sequencing the genomes of 1000 actinobacteria strains.</title>
        <authorList>
            <person name="Klenk H.-P."/>
        </authorList>
    </citation>
    <scope>NUCLEOTIDE SEQUENCE [LARGE SCALE GENOMIC DNA]</scope>
    <source>
        <strain evidence="2 3">DSM 45510</strain>
    </source>
</reference>
<feature type="region of interest" description="Disordered" evidence="1">
    <location>
        <begin position="1"/>
        <end position="25"/>
    </location>
</feature>
<evidence type="ECO:0000313" key="3">
    <source>
        <dbReference type="Proteomes" id="UP000741013"/>
    </source>
</evidence>
<accession>A0ABS4Q0F5</accession>
<comment type="caution">
    <text evidence="2">The sequence shown here is derived from an EMBL/GenBank/DDBJ whole genome shotgun (WGS) entry which is preliminary data.</text>
</comment>
<dbReference type="Proteomes" id="UP000741013">
    <property type="component" value="Unassembled WGS sequence"/>
</dbReference>
<evidence type="ECO:0000256" key="1">
    <source>
        <dbReference type="SAM" id="MobiDB-lite"/>
    </source>
</evidence>
<sequence length="107" mass="11501">MARSIRPSRRHFAAVRERPLPRRPDRFEQGLAQRGESVELQAPQGFGEHLRPDAADPRAVGACRARGADQRARAGLLEATAALVIGLWRGGADAQAILPPLAYAQGG</sequence>
<keyword evidence="3" id="KW-1185">Reference proteome</keyword>
<organism evidence="2 3">
    <name type="scientific">Amycolatopsis magusensis</name>
    <dbReference type="NCBI Taxonomy" id="882444"/>
    <lineage>
        <taxon>Bacteria</taxon>
        <taxon>Bacillati</taxon>
        <taxon>Actinomycetota</taxon>
        <taxon>Actinomycetes</taxon>
        <taxon>Pseudonocardiales</taxon>
        <taxon>Pseudonocardiaceae</taxon>
        <taxon>Amycolatopsis</taxon>
    </lineage>
</organism>
<evidence type="ECO:0000313" key="2">
    <source>
        <dbReference type="EMBL" id="MBP2185149.1"/>
    </source>
</evidence>
<proteinExistence type="predicted"/>
<feature type="compositionally biased region" description="Basic residues" evidence="1">
    <location>
        <begin position="1"/>
        <end position="13"/>
    </location>
</feature>
<feature type="compositionally biased region" description="Basic and acidic residues" evidence="1">
    <location>
        <begin position="14"/>
        <end position="25"/>
    </location>
</feature>
<dbReference type="EMBL" id="JAGGMS010000001">
    <property type="protein sequence ID" value="MBP2185149.1"/>
    <property type="molecule type" value="Genomic_DNA"/>
</dbReference>
<name>A0ABS4Q0F5_9PSEU</name>
<gene>
    <name evidence="2" type="ORF">JOM49_006675</name>
</gene>